<keyword evidence="4" id="KW-1185">Reference proteome</keyword>
<organism evidence="3 4">
    <name type="scientific">Araneus ventricosus</name>
    <name type="common">Orbweaver spider</name>
    <name type="synonym">Epeira ventricosa</name>
    <dbReference type="NCBI Taxonomy" id="182803"/>
    <lineage>
        <taxon>Eukaryota</taxon>
        <taxon>Metazoa</taxon>
        <taxon>Ecdysozoa</taxon>
        <taxon>Arthropoda</taxon>
        <taxon>Chelicerata</taxon>
        <taxon>Arachnida</taxon>
        <taxon>Araneae</taxon>
        <taxon>Araneomorphae</taxon>
        <taxon>Entelegynae</taxon>
        <taxon>Araneoidea</taxon>
        <taxon>Araneidae</taxon>
        <taxon>Araneus</taxon>
    </lineage>
</organism>
<dbReference type="EMBL" id="BGPR01004432">
    <property type="protein sequence ID" value="GBM99600.1"/>
    <property type="molecule type" value="Genomic_DNA"/>
</dbReference>
<feature type="transmembrane region" description="Helical" evidence="1">
    <location>
        <begin position="12"/>
        <end position="28"/>
    </location>
</feature>
<dbReference type="AlphaFoldDB" id="A0A4Y2KB28"/>
<sequence length="132" mass="14694">MNIFKPTLNYGLLFLTIVPAMTGLKYLSKKKLFPTDERLECPGFKEALHIKIVKVSYNINIYTDSLSSILALQTACLRSGFVNKTKVDFLKAKHLVDLSWVKAHAGNVGNDLADQQAKLAIIIGEDYDIPVP</sequence>
<dbReference type="InterPro" id="IPR012337">
    <property type="entry name" value="RNaseH-like_sf"/>
</dbReference>
<dbReference type="InterPro" id="IPR002156">
    <property type="entry name" value="RNaseH_domain"/>
</dbReference>
<dbReference type="Pfam" id="PF00075">
    <property type="entry name" value="RNase_H"/>
    <property type="match status" value="1"/>
</dbReference>
<protein>
    <recommendedName>
        <fullName evidence="2">RNase H type-1 domain-containing protein</fullName>
    </recommendedName>
</protein>
<dbReference type="SUPFAM" id="SSF53098">
    <property type="entry name" value="Ribonuclease H-like"/>
    <property type="match status" value="1"/>
</dbReference>
<dbReference type="OrthoDB" id="6514649at2759"/>
<keyword evidence="1" id="KW-0812">Transmembrane</keyword>
<evidence type="ECO:0000313" key="3">
    <source>
        <dbReference type="EMBL" id="GBM99600.1"/>
    </source>
</evidence>
<keyword evidence="1" id="KW-0472">Membrane</keyword>
<evidence type="ECO:0000256" key="1">
    <source>
        <dbReference type="SAM" id="Phobius"/>
    </source>
</evidence>
<evidence type="ECO:0000313" key="4">
    <source>
        <dbReference type="Proteomes" id="UP000499080"/>
    </source>
</evidence>
<dbReference type="Proteomes" id="UP000499080">
    <property type="component" value="Unassembled WGS sequence"/>
</dbReference>
<evidence type="ECO:0000259" key="2">
    <source>
        <dbReference type="PROSITE" id="PS50879"/>
    </source>
</evidence>
<dbReference type="InterPro" id="IPR036397">
    <property type="entry name" value="RNaseH_sf"/>
</dbReference>
<dbReference type="GO" id="GO:0004523">
    <property type="term" value="F:RNA-DNA hybrid ribonuclease activity"/>
    <property type="evidence" value="ECO:0007669"/>
    <property type="project" value="InterPro"/>
</dbReference>
<gene>
    <name evidence="3" type="ORF">AVEN_99697_1</name>
</gene>
<accession>A0A4Y2KB28</accession>
<proteinExistence type="predicted"/>
<dbReference type="GO" id="GO:0003676">
    <property type="term" value="F:nucleic acid binding"/>
    <property type="evidence" value="ECO:0007669"/>
    <property type="project" value="InterPro"/>
</dbReference>
<name>A0A4Y2KB28_ARAVE</name>
<dbReference type="Gene3D" id="3.30.420.10">
    <property type="entry name" value="Ribonuclease H-like superfamily/Ribonuclease H"/>
    <property type="match status" value="1"/>
</dbReference>
<dbReference type="PROSITE" id="PS50879">
    <property type="entry name" value="RNASE_H_1"/>
    <property type="match status" value="1"/>
</dbReference>
<feature type="domain" description="RNase H type-1" evidence="2">
    <location>
        <begin position="1"/>
        <end position="122"/>
    </location>
</feature>
<keyword evidence="1" id="KW-1133">Transmembrane helix</keyword>
<comment type="caution">
    <text evidence="3">The sequence shown here is derived from an EMBL/GenBank/DDBJ whole genome shotgun (WGS) entry which is preliminary data.</text>
</comment>
<reference evidence="3 4" key="1">
    <citation type="journal article" date="2019" name="Sci. Rep.">
        <title>Orb-weaving spider Araneus ventricosus genome elucidates the spidroin gene catalogue.</title>
        <authorList>
            <person name="Kono N."/>
            <person name="Nakamura H."/>
            <person name="Ohtoshi R."/>
            <person name="Moran D.A.P."/>
            <person name="Shinohara A."/>
            <person name="Yoshida Y."/>
            <person name="Fujiwara M."/>
            <person name="Mori M."/>
            <person name="Tomita M."/>
            <person name="Arakawa K."/>
        </authorList>
    </citation>
    <scope>NUCLEOTIDE SEQUENCE [LARGE SCALE GENOMIC DNA]</scope>
</reference>